<protein>
    <submittedName>
        <fullName evidence="1">Uncharacterized protein</fullName>
    </submittedName>
</protein>
<sequence length="213" mass="23599">MDGSHKAVRDAPIVVQHFCQGGQAVGGAGGVGNDVQAFIIGCVIHPHNEHGRIILGGRGHDHLFRACLQMSLRLILLQKQARGLHNILRADLTPGNFRGLELVKHLDFGSVYHKRILGVADLALKPAVNRVVSEHIRHIVRRHAGIVYAHKLYVRMVQASAKHQASDPSEAVDSNFDAHLHCLLFLNCGRIKPLCPVRLHYTLRSPHFKDAKH</sequence>
<proteinExistence type="predicted"/>
<dbReference type="EMBL" id="VSSQ01027381">
    <property type="protein sequence ID" value="MPM76603.1"/>
    <property type="molecule type" value="Genomic_DNA"/>
</dbReference>
<accession>A0A645CI24</accession>
<dbReference type="AlphaFoldDB" id="A0A645CI24"/>
<comment type="caution">
    <text evidence="1">The sequence shown here is derived from an EMBL/GenBank/DDBJ whole genome shotgun (WGS) entry which is preliminary data.</text>
</comment>
<name>A0A645CI24_9ZZZZ</name>
<gene>
    <name evidence="1" type="ORF">SDC9_123602</name>
</gene>
<evidence type="ECO:0000313" key="1">
    <source>
        <dbReference type="EMBL" id="MPM76603.1"/>
    </source>
</evidence>
<organism evidence="1">
    <name type="scientific">bioreactor metagenome</name>
    <dbReference type="NCBI Taxonomy" id="1076179"/>
    <lineage>
        <taxon>unclassified sequences</taxon>
        <taxon>metagenomes</taxon>
        <taxon>ecological metagenomes</taxon>
    </lineage>
</organism>
<reference evidence="1" key="1">
    <citation type="submission" date="2019-08" db="EMBL/GenBank/DDBJ databases">
        <authorList>
            <person name="Kucharzyk K."/>
            <person name="Murdoch R.W."/>
            <person name="Higgins S."/>
            <person name="Loffler F."/>
        </authorList>
    </citation>
    <scope>NUCLEOTIDE SEQUENCE</scope>
</reference>